<sequence length="81" mass="8695">MLTWCYCGWPCCPDVCHLGVGTMHTWRADSIGCELAHPCVSAMPTPCMARSHVTLPKGFSPPHVGTSVDHPTPSSALNCRS</sequence>
<dbReference type="Proteomes" id="UP000026915">
    <property type="component" value="Chromosome 7"/>
</dbReference>
<keyword evidence="2" id="KW-1185">Reference proteome</keyword>
<name>A0A061FBB1_THECC</name>
<reference evidence="1 2" key="1">
    <citation type="journal article" date="2013" name="Genome Biol.">
        <title>The genome sequence of the most widely cultivated cacao type and its use to identify candidate genes regulating pod color.</title>
        <authorList>
            <person name="Motamayor J.C."/>
            <person name="Mockaitis K."/>
            <person name="Schmutz J."/>
            <person name="Haiminen N."/>
            <person name="Iii D.L."/>
            <person name="Cornejo O."/>
            <person name="Findley S.D."/>
            <person name="Zheng P."/>
            <person name="Utro F."/>
            <person name="Royaert S."/>
            <person name="Saski C."/>
            <person name="Jenkins J."/>
            <person name="Podicheti R."/>
            <person name="Zhao M."/>
            <person name="Scheffler B.E."/>
            <person name="Stack J.C."/>
            <person name="Feltus F.A."/>
            <person name="Mustiga G.M."/>
            <person name="Amores F."/>
            <person name="Phillips W."/>
            <person name="Marelli J.P."/>
            <person name="May G.D."/>
            <person name="Shapiro H."/>
            <person name="Ma J."/>
            <person name="Bustamante C.D."/>
            <person name="Schnell R.J."/>
            <person name="Main D."/>
            <person name="Gilbert D."/>
            <person name="Parida L."/>
            <person name="Kuhn D.N."/>
        </authorList>
    </citation>
    <scope>NUCLEOTIDE SEQUENCE [LARGE SCALE GENOMIC DNA]</scope>
    <source>
        <strain evidence="2">cv. Matina 1-6</strain>
    </source>
</reference>
<dbReference type="Gramene" id="EOY14153">
    <property type="protein sequence ID" value="EOY14153"/>
    <property type="gene ID" value="TCM_033443"/>
</dbReference>
<evidence type="ECO:0000313" key="1">
    <source>
        <dbReference type="EMBL" id="EOY14153.1"/>
    </source>
</evidence>
<dbReference type="InParanoid" id="A0A061FBB1"/>
<evidence type="ECO:0000313" key="2">
    <source>
        <dbReference type="Proteomes" id="UP000026915"/>
    </source>
</evidence>
<organism evidence="1 2">
    <name type="scientific">Theobroma cacao</name>
    <name type="common">Cacao</name>
    <name type="synonym">Cocoa</name>
    <dbReference type="NCBI Taxonomy" id="3641"/>
    <lineage>
        <taxon>Eukaryota</taxon>
        <taxon>Viridiplantae</taxon>
        <taxon>Streptophyta</taxon>
        <taxon>Embryophyta</taxon>
        <taxon>Tracheophyta</taxon>
        <taxon>Spermatophyta</taxon>
        <taxon>Magnoliopsida</taxon>
        <taxon>eudicotyledons</taxon>
        <taxon>Gunneridae</taxon>
        <taxon>Pentapetalae</taxon>
        <taxon>rosids</taxon>
        <taxon>malvids</taxon>
        <taxon>Malvales</taxon>
        <taxon>Malvaceae</taxon>
        <taxon>Byttnerioideae</taxon>
        <taxon>Theobroma</taxon>
    </lineage>
</organism>
<protein>
    <submittedName>
        <fullName evidence="1">Uncharacterized protein</fullName>
    </submittedName>
</protein>
<proteinExistence type="predicted"/>
<dbReference type="HOGENOM" id="CLU_2578708_0_0_1"/>
<dbReference type="EMBL" id="CM001885">
    <property type="protein sequence ID" value="EOY14153.1"/>
    <property type="molecule type" value="Genomic_DNA"/>
</dbReference>
<gene>
    <name evidence="1" type="ORF">TCM_033443</name>
</gene>
<dbReference type="AlphaFoldDB" id="A0A061FBB1"/>
<accession>A0A061FBB1</accession>